<dbReference type="EMBL" id="CP058741">
    <property type="protein sequence ID" value="QOE28621.1"/>
    <property type="molecule type" value="Genomic_DNA"/>
</dbReference>
<sequence>MKFELFNDHFENAKRYNIPRAQLIIADIPYNLGNNAYASDPRWYKDGDNAKGESKLAGESFFDTDNDFKINNFFDFCSRLLKKEPKEKGKAPAMIVFHAWQQRDMVIECGKKHGFNNAYPLYFTKKSSPQVLRSVLAISI</sequence>
<protein>
    <recommendedName>
        <fullName evidence="3">Site-specific DNA-methyltransferase</fullName>
    </recommendedName>
</protein>
<dbReference type="SUPFAM" id="SSF53335">
    <property type="entry name" value="S-adenosyl-L-methionine-dependent methyltransferases"/>
    <property type="match status" value="1"/>
</dbReference>
<evidence type="ECO:0000313" key="1">
    <source>
        <dbReference type="EMBL" id="QOE28621.1"/>
    </source>
</evidence>
<evidence type="ECO:0000313" key="2">
    <source>
        <dbReference type="Proteomes" id="UP000516797"/>
    </source>
</evidence>
<dbReference type="Proteomes" id="UP000516797">
    <property type="component" value="Chromosome"/>
</dbReference>
<proteinExistence type="predicted"/>
<gene>
    <name evidence="1" type="ORF">SSU1300283_01304</name>
</gene>
<dbReference type="Gene3D" id="3.40.50.150">
    <property type="entry name" value="Vaccinia Virus protein VP39"/>
    <property type="match status" value="1"/>
</dbReference>
<evidence type="ECO:0008006" key="3">
    <source>
        <dbReference type="Google" id="ProtNLM"/>
    </source>
</evidence>
<dbReference type="InterPro" id="IPR029063">
    <property type="entry name" value="SAM-dependent_MTases_sf"/>
</dbReference>
<reference evidence="1 2" key="1">
    <citation type="submission" date="2020-07" db="EMBL/GenBank/DDBJ databases">
        <title>Complete genome sequences of Streptococcus suis pig pathogenic strain 10, 13-00283-02 and 16085/3b.</title>
        <authorList>
            <person name="Bunk B."/>
            <person name="Jakobczak B."/>
            <person name="Florian V."/>
            <person name="Dittmar D."/>
            <person name="Maeder U."/>
            <person name="Jarek M."/>
            <person name="Baums C.G."/>
            <person name="Haeussler S."/>
            <person name="Voelker U."/>
            <person name="Michalik S."/>
        </authorList>
    </citation>
    <scope>NUCLEOTIDE SEQUENCE [LARGE SCALE GENOMIC DNA]</scope>
    <source>
        <strain evidence="1 2">13-00283-02</strain>
    </source>
</reference>
<accession>A0AB37G3Q9</accession>
<name>A0AB37G3Q9_STRSU</name>
<organism evidence="1 2">
    <name type="scientific">Streptococcus suis</name>
    <dbReference type="NCBI Taxonomy" id="1307"/>
    <lineage>
        <taxon>Bacteria</taxon>
        <taxon>Bacillati</taxon>
        <taxon>Bacillota</taxon>
        <taxon>Bacilli</taxon>
        <taxon>Lactobacillales</taxon>
        <taxon>Streptococcaceae</taxon>
        <taxon>Streptococcus</taxon>
    </lineage>
</organism>
<dbReference type="AlphaFoldDB" id="A0AB37G3Q9"/>